<dbReference type="AlphaFoldDB" id="A0A927C0U2"/>
<gene>
    <name evidence="4" type="ORF">IB286_03765</name>
</gene>
<keyword evidence="2" id="KW-0812">Transmembrane</keyword>
<evidence type="ECO:0000313" key="4">
    <source>
        <dbReference type="EMBL" id="MBD2858113.1"/>
    </source>
</evidence>
<dbReference type="InterPro" id="IPR019617">
    <property type="entry name" value="DUF2489"/>
</dbReference>
<feature type="coiled-coil region" evidence="1">
    <location>
        <begin position="137"/>
        <end position="164"/>
    </location>
</feature>
<protein>
    <submittedName>
        <fullName evidence="4">DUF2489 domain-containing protein</fullName>
    </submittedName>
</protein>
<proteinExistence type="predicted"/>
<evidence type="ECO:0000259" key="3">
    <source>
        <dbReference type="Pfam" id="PF10675"/>
    </source>
</evidence>
<feature type="domain" description="DUF2489" evidence="3">
    <location>
        <begin position="18"/>
        <end position="169"/>
    </location>
</feature>
<sequence>MDALQPYTPWIIAGSVIILVLAVIAGRLLWQLRQQRKQQVVMASPAVQFHDAAQGSAGDSAASKAENSEAQGVAALQGIRILAGAYLEGQVGAPEASLRIAVLQQHRDVSAACREQAAAFIELAEKLAHIPSHQAWKDLSRDQRDAFREEMDSLEAEFRERLQEAARSLRLH</sequence>
<reference evidence="4" key="1">
    <citation type="submission" date="2020-09" db="EMBL/GenBank/DDBJ databases">
        <authorList>
            <person name="Yoon J.-W."/>
        </authorList>
    </citation>
    <scope>NUCLEOTIDE SEQUENCE</scope>
    <source>
        <strain evidence="4">KMU-158</strain>
    </source>
</reference>
<accession>A0A927C0U2</accession>
<keyword evidence="2" id="KW-1133">Transmembrane helix</keyword>
<evidence type="ECO:0000256" key="2">
    <source>
        <dbReference type="SAM" id="Phobius"/>
    </source>
</evidence>
<keyword evidence="2" id="KW-0472">Membrane</keyword>
<comment type="caution">
    <text evidence="4">The sequence shown here is derived from an EMBL/GenBank/DDBJ whole genome shotgun (WGS) entry which is preliminary data.</text>
</comment>
<evidence type="ECO:0000256" key="1">
    <source>
        <dbReference type="SAM" id="Coils"/>
    </source>
</evidence>
<name>A0A927C0U2_9GAMM</name>
<keyword evidence="5" id="KW-1185">Reference proteome</keyword>
<dbReference type="Pfam" id="PF10675">
    <property type="entry name" value="DUF2489"/>
    <property type="match status" value="1"/>
</dbReference>
<keyword evidence="1" id="KW-0175">Coiled coil</keyword>
<dbReference type="RefSeq" id="WP_190762542.1">
    <property type="nucleotide sequence ID" value="NZ_JACXLD010000001.1"/>
</dbReference>
<evidence type="ECO:0000313" key="5">
    <source>
        <dbReference type="Proteomes" id="UP000610558"/>
    </source>
</evidence>
<feature type="transmembrane region" description="Helical" evidence="2">
    <location>
        <begin position="12"/>
        <end position="30"/>
    </location>
</feature>
<dbReference type="Proteomes" id="UP000610558">
    <property type="component" value="Unassembled WGS sequence"/>
</dbReference>
<organism evidence="4 5">
    <name type="scientific">Spongiibacter pelagi</name>
    <dbReference type="NCBI Taxonomy" id="2760804"/>
    <lineage>
        <taxon>Bacteria</taxon>
        <taxon>Pseudomonadati</taxon>
        <taxon>Pseudomonadota</taxon>
        <taxon>Gammaproteobacteria</taxon>
        <taxon>Cellvibrionales</taxon>
        <taxon>Spongiibacteraceae</taxon>
        <taxon>Spongiibacter</taxon>
    </lineage>
</organism>
<dbReference type="EMBL" id="JACXLD010000001">
    <property type="protein sequence ID" value="MBD2858113.1"/>
    <property type="molecule type" value="Genomic_DNA"/>
</dbReference>